<organism evidence="1 2">
    <name type="scientific">Claviceps purpurea (strain 20.1)</name>
    <name type="common">Ergot fungus</name>
    <name type="synonym">Sphacelia segetum</name>
    <dbReference type="NCBI Taxonomy" id="1111077"/>
    <lineage>
        <taxon>Eukaryota</taxon>
        <taxon>Fungi</taxon>
        <taxon>Dikarya</taxon>
        <taxon>Ascomycota</taxon>
        <taxon>Pezizomycotina</taxon>
        <taxon>Sordariomycetes</taxon>
        <taxon>Hypocreomycetidae</taxon>
        <taxon>Hypocreales</taxon>
        <taxon>Clavicipitaceae</taxon>
        <taxon>Claviceps</taxon>
    </lineage>
</organism>
<comment type="caution">
    <text evidence="1">The sequence shown here is derived from an EMBL/GenBank/DDBJ whole genome shotgun (WGS) entry which is preliminary data.</text>
</comment>
<evidence type="ECO:0000313" key="2">
    <source>
        <dbReference type="Proteomes" id="UP000016801"/>
    </source>
</evidence>
<dbReference type="Proteomes" id="UP000016801">
    <property type="component" value="Unassembled WGS sequence"/>
</dbReference>
<name>M1WIU9_CLAP2</name>
<proteinExistence type="predicted"/>
<keyword evidence="2" id="KW-1185">Reference proteome</keyword>
<dbReference type="HOGENOM" id="CLU_2049456_0_0_1"/>
<evidence type="ECO:0000313" key="1">
    <source>
        <dbReference type="EMBL" id="CCE35180.1"/>
    </source>
</evidence>
<gene>
    <name evidence="1" type="ORF">CPUR_02111</name>
</gene>
<accession>M1WIU9</accession>
<dbReference type="EMBL" id="CAGA01000189">
    <property type="protein sequence ID" value="CCE35180.1"/>
    <property type="molecule type" value="Genomic_DNA"/>
</dbReference>
<sequence>MLIDEAEDYHISKLSKEPKTIDGLVSAVRDKFENATNLSAYRIEWCSTTFQHVFEQNPGVSKIDCLDIPIKFLQKLYRGLHAESTVDTELRGQLEKAVLTEPDCKFEMGDLSGIAYFRRS</sequence>
<dbReference type="OrthoDB" id="4948765at2759"/>
<dbReference type="VEuPathDB" id="FungiDB:CPUR_02111"/>
<protein>
    <submittedName>
        <fullName evidence="1">Uncharacterized protein</fullName>
    </submittedName>
</protein>
<dbReference type="AlphaFoldDB" id="M1WIU9"/>
<reference evidence="1 2" key="1">
    <citation type="journal article" date="2013" name="PLoS Genet.">
        <title>Plant-symbiotic fungi as chemical engineers: Multi-genome analysis of the Clavicipitaceae reveals dynamics of alkaloid loci.</title>
        <authorList>
            <person name="Schardl C.L."/>
            <person name="Young C.A."/>
            <person name="Hesse U."/>
            <person name="Amyotte S.G."/>
            <person name="Andreeva K."/>
            <person name="Calie P.J."/>
            <person name="Fleetwood D.J."/>
            <person name="Haws D.C."/>
            <person name="Moore N."/>
            <person name="Oeser B."/>
            <person name="Panaccione D.G."/>
            <person name="Schweri K.K."/>
            <person name="Voisey C.R."/>
            <person name="Farman M.L."/>
            <person name="Jaromczyk J.W."/>
            <person name="Roe B.A."/>
            <person name="O'Sullivan D.M."/>
            <person name="Scott B."/>
            <person name="Tudzynski P."/>
            <person name="An Z."/>
            <person name="Arnaoudova E.G."/>
            <person name="Bullock C.T."/>
            <person name="Charlton N.D."/>
            <person name="Chen L."/>
            <person name="Cox M."/>
            <person name="Dinkins R.D."/>
            <person name="Florea S."/>
            <person name="Glenn A.E."/>
            <person name="Gordon A."/>
            <person name="Gueldener U."/>
            <person name="Harris D.R."/>
            <person name="Hollin W."/>
            <person name="Jaromczyk J."/>
            <person name="Johnson R.D."/>
            <person name="Khan A.K."/>
            <person name="Leistner E."/>
            <person name="Leuchtmann A."/>
            <person name="Li C."/>
            <person name="Liu J."/>
            <person name="Liu J."/>
            <person name="Liu M."/>
            <person name="Mace W."/>
            <person name="Machado C."/>
            <person name="Nagabhyru P."/>
            <person name="Pan J."/>
            <person name="Schmid J."/>
            <person name="Sugawara K."/>
            <person name="Steiner U."/>
            <person name="Takach J.E."/>
            <person name="Tanaka E."/>
            <person name="Webb J.S."/>
            <person name="Wilson E.V."/>
            <person name="Wiseman J.L."/>
            <person name="Yoshida R."/>
            <person name="Zeng Z."/>
        </authorList>
    </citation>
    <scope>NUCLEOTIDE SEQUENCE [LARGE SCALE GENOMIC DNA]</scope>
    <source>
        <strain evidence="1 2">20.1</strain>
    </source>
</reference>